<evidence type="ECO:0000313" key="2">
    <source>
        <dbReference type="Proteomes" id="UP001352852"/>
    </source>
</evidence>
<comment type="caution">
    <text evidence="1">The sequence shown here is derived from an EMBL/GenBank/DDBJ whole genome shotgun (WGS) entry which is preliminary data.</text>
</comment>
<dbReference type="Proteomes" id="UP001352852">
    <property type="component" value="Unassembled WGS sequence"/>
</dbReference>
<keyword evidence="2" id="KW-1185">Reference proteome</keyword>
<proteinExistence type="predicted"/>
<reference evidence="1 2" key="1">
    <citation type="submission" date="2021-06" db="EMBL/GenBank/DDBJ databases">
        <authorList>
            <person name="Palmer J.M."/>
        </authorList>
    </citation>
    <scope>NUCLEOTIDE SEQUENCE [LARGE SCALE GENOMIC DNA]</scope>
    <source>
        <strain evidence="1 2">CL_MEX2019</strain>
        <tissue evidence="1">Muscle</tissue>
    </source>
</reference>
<dbReference type="EMBL" id="JAHUTJ010033361">
    <property type="protein sequence ID" value="MED6277063.1"/>
    <property type="molecule type" value="Genomic_DNA"/>
</dbReference>
<evidence type="ECO:0000313" key="1">
    <source>
        <dbReference type="EMBL" id="MED6277063.1"/>
    </source>
</evidence>
<gene>
    <name evidence="1" type="ORF">CHARACLAT_009391</name>
</gene>
<organism evidence="1 2">
    <name type="scientific">Characodon lateralis</name>
    <dbReference type="NCBI Taxonomy" id="208331"/>
    <lineage>
        <taxon>Eukaryota</taxon>
        <taxon>Metazoa</taxon>
        <taxon>Chordata</taxon>
        <taxon>Craniata</taxon>
        <taxon>Vertebrata</taxon>
        <taxon>Euteleostomi</taxon>
        <taxon>Actinopterygii</taxon>
        <taxon>Neopterygii</taxon>
        <taxon>Teleostei</taxon>
        <taxon>Neoteleostei</taxon>
        <taxon>Acanthomorphata</taxon>
        <taxon>Ovalentaria</taxon>
        <taxon>Atherinomorphae</taxon>
        <taxon>Cyprinodontiformes</taxon>
        <taxon>Goodeidae</taxon>
        <taxon>Characodon</taxon>
    </lineage>
</organism>
<name>A0ABU7DTD6_9TELE</name>
<sequence>MLLDLKKRLNILNPIRQSSLLVNFWMFSDVMQGRPADQTVGCRLPHCLMVSDPFVFLPNLSSLWKQYKDKGKEELTTVVCGLSYQYPLLGS</sequence>
<protein>
    <submittedName>
        <fullName evidence="1">Uncharacterized protein</fullName>
    </submittedName>
</protein>
<accession>A0ABU7DTD6</accession>